<dbReference type="InterPro" id="IPR039448">
    <property type="entry name" value="Beta_helix"/>
</dbReference>
<dbReference type="InterPro" id="IPR059226">
    <property type="entry name" value="Choice_anch_Q_dom"/>
</dbReference>
<evidence type="ECO:0000256" key="2">
    <source>
        <dbReference type="SAM" id="SignalP"/>
    </source>
</evidence>
<feature type="signal peptide" evidence="2">
    <location>
        <begin position="1"/>
        <end position="41"/>
    </location>
</feature>
<dbReference type="InterPro" id="IPR006626">
    <property type="entry name" value="PbH1"/>
</dbReference>
<dbReference type="InterPro" id="IPR035986">
    <property type="entry name" value="PKD_dom_sf"/>
</dbReference>
<evidence type="ECO:0000313" key="5">
    <source>
        <dbReference type="EMBL" id="GAA4463211.1"/>
    </source>
</evidence>
<dbReference type="SMART" id="SM00089">
    <property type="entry name" value="PKD"/>
    <property type="match status" value="13"/>
</dbReference>
<evidence type="ECO:0000256" key="1">
    <source>
        <dbReference type="SAM" id="MobiDB-lite"/>
    </source>
</evidence>
<organism evidence="5 6">
    <name type="scientific">Nibrella saemangeumensis</name>
    <dbReference type="NCBI Taxonomy" id="1084526"/>
    <lineage>
        <taxon>Bacteria</taxon>
        <taxon>Pseudomonadati</taxon>
        <taxon>Bacteroidota</taxon>
        <taxon>Cytophagia</taxon>
        <taxon>Cytophagales</taxon>
        <taxon>Spirosomataceae</taxon>
        <taxon>Nibrella</taxon>
    </lineage>
</organism>
<dbReference type="PANTHER" id="PTHR11319">
    <property type="entry name" value="G PROTEIN-COUPLED RECEPTOR-RELATED"/>
    <property type="match status" value="1"/>
</dbReference>
<dbReference type="InterPro" id="IPR012334">
    <property type="entry name" value="Pectin_lyas_fold"/>
</dbReference>
<dbReference type="InterPro" id="IPR010221">
    <property type="entry name" value="VCBS_dom"/>
</dbReference>
<dbReference type="PANTHER" id="PTHR11319:SF35">
    <property type="entry name" value="OUTER MEMBRANE PROTEIN PMPC-RELATED"/>
    <property type="match status" value="1"/>
</dbReference>
<dbReference type="Gene3D" id="2.160.20.10">
    <property type="entry name" value="Single-stranded right-handed beta-helix, Pectin lyase-like"/>
    <property type="match status" value="5"/>
</dbReference>
<protein>
    <submittedName>
        <fullName evidence="5">Uncharacterized protein</fullName>
    </submittedName>
</protein>
<gene>
    <name evidence="5" type="ORF">GCM10023189_40980</name>
</gene>
<dbReference type="NCBIfam" id="NF041518">
    <property type="entry name" value="choice_anch_Q"/>
    <property type="match status" value="4"/>
</dbReference>
<accession>A0ABP8N8Q0</accession>
<dbReference type="PROSITE" id="PS50093">
    <property type="entry name" value="PKD"/>
    <property type="match status" value="1"/>
</dbReference>
<dbReference type="Gene3D" id="2.60.40.10">
    <property type="entry name" value="Immunoglobulins"/>
    <property type="match status" value="3"/>
</dbReference>
<evidence type="ECO:0000313" key="6">
    <source>
        <dbReference type="Proteomes" id="UP001501175"/>
    </source>
</evidence>
<feature type="domain" description="PKD" evidence="3">
    <location>
        <begin position="2428"/>
        <end position="2509"/>
    </location>
</feature>
<feature type="compositionally biased region" description="Low complexity" evidence="1">
    <location>
        <begin position="448"/>
        <end position="468"/>
    </location>
</feature>
<proteinExistence type="predicted"/>
<dbReference type="Proteomes" id="UP001501175">
    <property type="component" value="Unassembled WGS sequence"/>
</dbReference>
<evidence type="ECO:0000259" key="3">
    <source>
        <dbReference type="PROSITE" id="PS50093"/>
    </source>
</evidence>
<dbReference type="SUPFAM" id="SSF49299">
    <property type="entry name" value="PKD domain"/>
    <property type="match status" value="4"/>
</dbReference>
<dbReference type="Pfam" id="PF13229">
    <property type="entry name" value="Beta_helix"/>
    <property type="match status" value="2"/>
</dbReference>
<dbReference type="InterPro" id="IPR011050">
    <property type="entry name" value="Pectin_lyase_fold/virulence"/>
</dbReference>
<feature type="region of interest" description="Disordered" evidence="1">
    <location>
        <begin position="394"/>
        <end position="423"/>
    </location>
</feature>
<dbReference type="InterPro" id="IPR022409">
    <property type="entry name" value="PKD/Chitinase_dom"/>
</dbReference>
<keyword evidence="6" id="KW-1185">Reference proteome</keyword>
<keyword evidence="2" id="KW-0732">Signal</keyword>
<dbReference type="PROSITE" id="PS50835">
    <property type="entry name" value="IG_LIKE"/>
    <property type="match status" value="1"/>
</dbReference>
<feature type="region of interest" description="Disordered" evidence="1">
    <location>
        <begin position="830"/>
        <end position="851"/>
    </location>
</feature>
<evidence type="ECO:0000259" key="4">
    <source>
        <dbReference type="PROSITE" id="PS50835"/>
    </source>
</evidence>
<comment type="caution">
    <text evidence="5">The sequence shown here is derived from an EMBL/GenBank/DDBJ whole genome shotgun (WGS) entry which is preliminary data.</text>
</comment>
<feature type="chain" id="PRO_5046337175" evidence="2">
    <location>
        <begin position="42"/>
        <end position="3086"/>
    </location>
</feature>
<name>A0ABP8N8Q0_9BACT</name>
<sequence>MILPSTTINLKRISGFCHNQSVINRACLLVLLLSISVAASAQVRYVTPNGTNANPASATSWATATSDLQGAINSLASGEVWVAAGTYKPTTTTNRSISFQLKNNVAIYGGFAGNENLRSDRPAINLTTPSSSTLSGDIGGVGNKADNSYHVFYHPQFNGLNNTAILDGFVITGGNANGAASPDNSGGGMYNFDSQAVLFNCLFTGNTATNGAGIYNTGFSMSPSMTNCSFTSNTATNGGGIYSSGVGGFLTNCSFTGNTAQQSGGGMYYGSPANQVSLTNCSFSANTAADGGGLFNSSSNPSLTGASFTANTATNGGGMHNNGGTPNVFNSTFSGNIAGTGGGMYNTASASPDVRGCTFTSNTATSSGGGIHNNGANPGLQGCTFTSNTATNGGGMANAGSSPSIQTSNFNTNTASSSGGGMFNSGSSPTVSACGFTSNTAVSGGGMSNANNSSPSVTNSNFSSNTATSGGGMANIESNPNLDNCGFNSNKATNGGGMSNSVSNPNVTGCTFLSNTATDGGGMNNLSSSPTLTRCYFFLNSASAGGGGMYNLSNANAKLISCRFSNNTAAEGGGMYNYQSNPSLVNGEFVVNSATNGGALFNRTSASPGLVNCSIGANVATANGGALYNLPGAAPVLDNCVVWGNGSNPIFNSSASVTANYTLFDPAANTMYSGSNNLISSVLPFAGSEDLRLNTCSSAINAGNPASTTAVNGPFNATTLPQTDLVNNPRIVGGRVDIGAYEYQSAKGSCTTIVRYVKPTASGTGDGSSWANASGDLQGTINTLYAPEGAEVWVAAGTYKPTSTTNRSVSFQMKNNVAIYGGFVGTETARSQRPSVNLTTPSSSTLSGDIGTIGNSADNSYHVIYHQSGLNLNSSAMLDGFVITGGNSDSRGGGMLNEPGSSPTVSNCLFIANNAATLGGGIANLDASPRLVSCSFSANTASFGGGAIYNSNSSPSIVNSSFSANLSSGGSGGAINNDAGSNPSLVNCSFSANTASSGGAFSNLNSNPVLTNCLFWNNGGSNTLSNISGTLTANYSLFEPAVTGYTGTNNVTSSNLPFINGSTVQLNGCSSAINAGDPSSATAASGPYSATNLPQTDLAGNARIVGGRVDIGAVEYQGGAGNLTVSAATSASSVCVGQAVSLSATVTGGSSLSYSWTAPAGANLGSLSTNPTSATIATTGPKVFTLVVTDQTSNCTATASVTITGSAQPVAAISPSSATLTCANPSVSLTASGGSTYLWSTGATTPVISVSLAGTYSVTVSNGSSCFATASRMVESNFTAPTALISPTAYTLTCASGAVSLTASGGGTYRWENNSTNPVRGVSSAGVYSVTVTAANGCTATTSVTISIDNSAATATISPSSATVTCASPSVSLTASGGSTYQWSTGQTTAVISVSPLTTTIYSVTVTNASGCIATASRTVGVNRTAPTAMISPSSVTLTCASPSVSLTASGGVSYRWEDNSTNPVRTVSSAGVYSVTVTAANGCTATASVTVSPSVSCFLVRYVKPTASGTGDGTSWANASADLQAMVNALAGNTAGGEVWVAGGTYKPTATTDRTISFNMRNNVGIYGGFVGTETNRSERPLVSLTTPSSSTLSGDIGTAGVITDNSFHVIYNRFNTNLNSTAILDGFVITRGNSDAGGGGMLNEIASPSVSNCLFTANGAATAGGGMANLDLSNPALVNCSFSANTAAFGGGGLFNTGSSPTLTNCSFTSNTATSGSGGGIYNESASNPVLANCSFIANSATFGGGVGNLSSSPRLVNCSFSANSTTSGLGRGMFNDSSNPTLANSVVWGNGGNNTFLNVTSGSIVASYSLFETGVNGYTGSNNLTNSSSPFVGSSNVQLNGCSSAINAGDPASATALSGPYSVTALPPTDLAGNVRIVGDRVDIGAFEYQGVAGNVAVSVTVSANSVCLGQAVSLSATVTGGSNLSYSWSTPAGADLSSLSTNPTSATLSTAGPKVFTVVVTDQASSCTATASATVTGNAQPVASINPNSATLSCDSPSVSLTASGGSTYQWSTGATTPVISVSLAGTYSVTVANAGCTATASAVVSGAAGDCLFVRYVKPSASGTGDGTSWANASGDLQAMINAVATNTSGGEVWVAAGTYKPTGTTNRSISFQMKNNVAIYGGFAGTETARSQRPPINLTTPSSSTLSGDIGAVGNSTDNTYHVIHNQFGSNLNSTAMLDGFVITGGNSDSRGGGMLNEPGSSPTVSNCSFVANNAATLGGGIANLGASPRLVNCTFSANTAAFGGGAMYNSNSSPSIVNSSFSTNSTPDSGGGIYNGDGSNPNLVNCSFSGNSASGGGALFNFNSNPVLTNCLFWNNGGSNTLSNISATLTANYSLFEPAVSGYTGTNNVTSSSSPFVGGSTVQLNGCTPAINAGDPNSATALSGPYSVTALPQTDLAGNARIVGGRVDVGAVEYQGVAGNLVVSATASATSVCVGQTVSLSATVTGGSNLSYSWTAPAGASLSSLSTNLVTATITTTGPKVFTLVVSDQTSNCTATASVTVTGNALPVAVINPSSATLTCASGSVSLTASGGISYRWEDNSTSAFRVVSSAGGYSVTVTAANGCTATTSVSITGDNSVPVAVISPSSATLTCANPSVSLTASGGVSYRWSTGATTAVLPVSVAAIYSVTVTSANGCTATTSVTISGDNSVPVAVISPSSATLACASGVVSLTASGGLSYRWEDNSTSAVRTISSAGVYSVTVTSANGCTATTSVSITGDNSVPVALISPSSATLTCTSGVVSLTASGGVSYRWENNSTSAVRTVSAAGVYSVTVTAANGCTATTSALVDENKTPPVASISASATAVSAGQSVTLTATGGATYAWSTGANGSTITVTPQTGTTVYSVTATNGGGCSGTASVSIVATGANSVVGPASLCVKTSPPAREEISLPITMTVVAAPGSYDYSWSYKAPKSTNYKSIETGGTAIGKVEFVPVAGEPSIAIKGTKGNLNGLQGYVIRLTVTLNGNLIGSAETLLDASCAFGSSNTRQGVFTAEQVEVLLYPNPMVEVLQVDIRGIHQPVKVSLIDLKGLRQGQWTVEPVEGMGQLKTSVSGLSAGMYLLQVETAEGVLHRQRVLKHR</sequence>
<dbReference type="NCBIfam" id="TIGR04183">
    <property type="entry name" value="Por_Secre_tail"/>
    <property type="match status" value="1"/>
</dbReference>
<feature type="region of interest" description="Disordered" evidence="1">
    <location>
        <begin position="447"/>
        <end position="475"/>
    </location>
</feature>
<dbReference type="SUPFAM" id="SSF51126">
    <property type="entry name" value="Pectin lyase-like"/>
    <property type="match status" value="6"/>
</dbReference>
<dbReference type="EMBL" id="BAABHD010000073">
    <property type="protein sequence ID" value="GAA4463211.1"/>
    <property type="molecule type" value="Genomic_DNA"/>
</dbReference>
<reference evidence="6" key="1">
    <citation type="journal article" date="2019" name="Int. J. Syst. Evol. Microbiol.">
        <title>The Global Catalogue of Microorganisms (GCM) 10K type strain sequencing project: providing services to taxonomists for standard genome sequencing and annotation.</title>
        <authorList>
            <consortium name="The Broad Institute Genomics Platform"/>
            <consortium name="The Broad Institute Genome Sequencing Center for Infectious Disease"/>
            <person name="Wu L."/>
            <person name="Ma J."/>
        </authorList>
    </citation>
    <scope>NUCLEOTIDE SEQUENCE [LARGE SCALE GENOMIC DNA]</scope>
    <source>
        <strain evidence="6">JCM 17927</strain>
    </source>
</reference>
<dbReference type="SMART" id="SM00710">
    <property type="entry name" value="PbH1"/>
    <property type="match status" value="18"/>
</dbReference>
<dbReference type="InterPro" id="IPR007110">
    <property type="entry name" value="Ig-like_dom"/>
</dbReference>
<dbReference type="InterPro" id="IPR000601">
    <property type="entry name" value="PKD_dom"/>
</dbReference>
<feature type="domain" description="Ig-like" evidence="4">
    <location>
        <begin position="2486"/>
        <end position="2588"/>
    </location>
</feature>
<feature type="compositionally biased region" description="Low complexity" evidence="1">
    <location>
        <begin position="398"/>
        <end position="417"/>
    </location>
</feature>
<dbReference type="RefSeq" id="WP_345246528.1">
    <property type="nucleotide sequence ID" value="NZ_BAABHD010000073.1"/>
</dbReference>
<dbReference type="InterPro" id="IPR026444">
    <property type="entry name" value="Secre_tail"/>
</dbReference>
<dbReference type="InterPro" id="IPR013783">
    <property type="entry name" value="Ig-like_fold"/>
</dbReference>
<dbReference type="NCBIfam" id="TIGR01965">
    <property type="entry name" value="VCBS_repeat"/>
    <property type="match status" value="1"/>
</dbReference>